<dbReference type="Gene3D" id="3.10.580.10">
    <property type="entry name" value="CBS-domain"/>
    <property type="match status" value="1"/>
</dbReference>
<dbReference type="SMART" id="SM00116">
    <property type="entry name" value="CBS"/>
    <property type="match status" value="1"/>
</dbReference>
<proteinExistence type="predicted"/>
<feature type="domain" description="CBS" evidence="3">
    <location>
        <begin position="116"/>
        <end position="170"/>
    </location>
</feature>
<dbReference type="InterPro" id="IPR000644">
    <property type="entry name" value="CBS_dom"/>
</dbReference>
<dbReference type="PROSITE" id="PS51371">
    <property type="entry name" value="CBS"/>
    <property type="match status" value="1"/>
</dbReference>
<evidence type="ECO:0000259" key="3">
    <source>
        <dbReference type="PROSITE" id="PS51371"/>
    </source>
</evidence>
<feature type="transmembrane region" description="Helical" evidence="2">
    <location>
        <begin position="70"/>
        <end position="92"/>
    </location>
</feature>
<dbReference type="SUPFAM" id="SSF54631">
    <property type="entry name" value="CBS-domain pair"/>
    <property type="match status" value="1"/>
</dbReference>
<evidence type="ECO:0000313" key="5">
    <source>
        <dbReference type="Proteomes" id="UP000234560"/>
    </source>
</evidence>
<keyword evidence="2" id="KW-0472">Membrane</keyword>
<protein>
    <submittedName>
        <fullName evidence="4">CBS domain-containing protein</fullName>
    </submittedName>
</protein>
<accession>A0AAF1BWT7</accession>
<evidence type="ECO:0000256" key="2">
    <source>
        <dbReference type="SAM" id="Phobius"/>
    </source>
</evidence>
<dbReference type="KEGG" id="cpyr:CYJ47_02895"/>
<dbReference type="InterPro" id="IPR046342">
    <property type="entry name" value="CBS_dom_sf"/>
</dbReference>
<dbReference type="EMBL" id="CP136958">
    <property type="protein sequence ID" value="WOT02737.1"/>
    <property type="molecule type" value="Genomic_DNA"/>
</dbReference>
<keyword evidence="2" id="KW-1133">Transmembrane helix</keyword>
<keyword evidence="1" id="KW-0129">CBS domain</keyword>
<reference evidence="4" key="1">
    <citation type="submission" date="2017-12" db="EMBL/GenBank/DDBJ databases">
        <authorList>
            <person name="Thomas-White K."/>
            <person name="Wolfe A.J."/>
        </authorList>
    </citation>
    <scope>NUCLEOTIDE SEQUENCE</scope>
    <source>
        <strain evidence="4">UMB0763</strain>
    </source>
</reference>
<dbReference type="SUPFAM" id="SSF103473">
    <property type="entry name" value="MFS general substrate transporter"/>
    <property type="match status" value="1"/>
</dbReference>
<dbReference type="AlphaFoldDB" id="A0AAF1BWT7"/>
<dbReference type="RefSeq" id="WP_101679475.1">
    <property type="nucleotide sequence ID" value="NZ_CP136958.1"/>
</dbReference>
<dbReference type="Pfam" id="PF00571">
    <property type="entry name" value="CBS"/>
    <property type="match status" value="1"/>
</dbReference>
<sequence length="170" mass="17229">MGVLIASVVVYSGVGFVLSPSQKTGLARLTGDLHPHGVALINTAIQLAPSIGPSLLIGIMSGVGSSEVTGFIVAIGVAGTIAVIGTLVALVYTRRLARKHEVAEATEARPTISTIMVPDAYSVPDTASVRDVAKALVDFKTSGLPVVDKAGAVAGYITDGDILRAVSAHA</sequence>
<keyword evidence="2" id="KW-0812">Transmembrane</keyword>
<dbReference type="InterPro" id="IPR036259">
    <property type="entry name" value="MFS_trans_sf"/>
</dbReference>
<gene>
    <name evidence="4" type="ORF">CYJ47_02895</name>
</gene>
<evidence type="ECO:0000256" key="1">
    <source>
        <dbReference type="PROSITE-ProRule" id="PRU00703"/>
    </source>
</evidence>
<organism evidence="4 5">
    <name type="scientific">Corynebacterium pyruviciproducens</name>
    <dbReference type="NCBI Taxonomy" id="598660"/>
    <lineage>
        <taxon>Bacteria</taxon>
        <taxon>Bacillati</taxon>
        <taxon>Actinomycetota</taxon>
        <taxon>Actinomycetes</taxon>
        <taxon>Mycobacteriales</taxon>
        <taxon>Corynebacteriaceae</taxon>
        <taxon>Corynebacterium</taxon>
    </lineage>
</organism>
<name>A0AAF1BWT7_9CORY</name>
<reference evidence="4" key="2">
    <citation type="submission" date="2023-10" db="EMBL/GenBank/DDBJ databases">
        <authorList>
            <person name="Choi B."/>
        </authorList>
    </citation>
    <scope>NUCLEOTIDE SEQUENCE</scope>
    <source>
        <strain evidence="4">UMB0763</strain>
    </source>
</reference>
<dbReference type="Proteomes" id="UP000234560">
    <property type="component" value="Chromosome"/>
</dbReference>
<evidence type="ECO:0000313" key="4">
    <source>
        <dbReference type="EMBL" id="WOT02737.1"/>
    </source>
</evidence>